<keyword evidence="1" id="KW-1133">Transmembrane helix</keyword>
<gene>
    <name evidence="2" type="ORF">Achr_23600</name>
</gene>
<keyword evidence="3" id="KW-1185">Reference proteome</keyword>
<name>A0A0C4WTU9_9GAMM</name>
<protein>
    <submittedName>
        <fullName evidence="2">Uncharacterized protein</fullName>
    </submittedName>
</protein>
<dbReference type="HOGENOM" id="CLU_054568_0_1_6"/>
<keyword evidence="1" id="KW-0812">Transmembrane</keyword>
<dbReference type="Proteomes" id="UP000068210">
    <property type="component" value="Chromosome"/>
</dbReference>
<dbReference type="EMBL" id="CP010415">
    <property type="protein sequence ID" value="AJE21797.1"/>
    <property type="molecule type" value="Genomic_DNA"/>
</dbReference>
<dbReference type="PANTHER" id="PTHR34351">
    <property type="entry name" value="SLR1927 PROTEIN-RELATED"/>
    <property type="match status" value="1"/>
</dbReference>
<organism evidence="2 3">
    <name type="scientific">Azotobacter chroococcum NCIMB 8003</name>
    <dbReference type="NCBI Taxonomy" id="1328314"/>
    <lineage>
        <taxon>Bacteria</taxon>
        <taxon>Pseudomonadati</taxon>
        <taxon>Pseudomonadota</taxon>
        <taxon>Gammaproteobacteria</taxon>
        <taxon>Pseudomonadales</taxon>
        <taxon>Pseudomonadaceae</taxon>
        <taxon>Azotobacter</taxon>
    </lineage>
</organism>
<evidence type="ECO:0000313" key="3">
    <source>
        <dbReference type="Proteomes" id="UP000068210"/>
    </source>
</evidence>
<proteinExistence type="predicted"/>
<sequence>MLAESLKGVRPRWPGRIVRAAGGVRLDRSCIFIVPSRVGLAFGVALLLMLLAAINYRNNLAYVLTFLLGSVFLVGVLHTYRNLAGLRLQAGAPAALFAGGQARFPIRLDSDGRARQALALGWSSGDLQLHDLPAEGSASVELSLPAPRRGWLPAPRLRVESRFPLGLMVAWSWIDPGQRALVYPQPLTGDLPLSAGAQEAAEDEGRQARGEGVDDYQGLRAYRPGDSKRRLDWKAYSRGRGLLVKDFAALEGSEFCLDFSALAGDGESRLSLLCHWVLELSERQRPFVLQLPGQRLGPDSGEAHREACLRALALYGEAS</sequence>
<dbReference type="AlphaFoldDB" id="A0A0C4WTU9"/>
<evidence type="ECO:0000313" key="2">
    <source>
        <dbReference type="EMBL" id="AJE21797.1"/>
    </source>
</evidence>
<feature type="transmembrane region" description="Helical" evidence="1">
    <location>
        <begin position="60"/>
        <end position="80"/>
    </location>
</feature>
<accession>A0A0C4WTU9</accession>
<dbReference type="KEGG" id="acx:Achr_23600"/>
<feature type="transmembrane region" description="Helical" evidence="1">
    <location>
        <begin position="29"/>
        <end position="54"/>
    </location>
</feature>
<reference evidence="2 3" key="1">
    <citation type="journal article" date="2015" name="PLoS ONE">
        <title>Azotobacter Genomes: The Genome of Azotobacter chroococcum NCIMB 8003 (ATCC 4412).</title>
        <authorList>
            <person name="Robson R.L."/>
            <person name="Jones R."/>
            <person name="Robson R.M."/>
            <person name="Schwartz A."/>
            <person name="Richardson T.H."/>
        </authorList>
    </citation>
    <scope>NUCLEOTIDE SEQUENCE [LARGE SCALE GENOMIC DNA]</scope>
    <source>
        <strain evidence="2 3">NCIMB 8003</strain>
    </source>
</reference>
<dbReference type="PANTHER" id="PTHR34351:SF1">
    <property type="entry name" value="SLR1927 PROTEIN"/>
    <property type="match status" value="1"/>
</dbReference>
<dbReference type="STRING" id="1328314.Achr_23600"/>
<keyword evidence="1" id="KW-0472">Membrane</keyword>
<evidence type="ECO:0000256" key="1">
    <source>
        <dbReference type="SAM" id="Phobius"/>
    </source>
</evidence>